<dbReference type="PANTHER" id="PTHR37484">
    <property type="entry name" value="ROD SHAPE-DETERMINING PROTEIN MRED"/>
    <property type="match status" value="1"/>
</dbReference>
<dbReference type="InterPro" id="IPR026034">
    <property type="entry name" value="MreD_proteobac"/>
</dbReference>
<keyword evidence="7 8" id="KW-0472">Membrane</keyword>
<name>Q3SM35_THIDA</name>
<comment type="similarity">
    <text evidence="2">Belongs to the MreD family.</text>
</comment>
<keyword evidence="5" id="KW-0133">Cell shape</keyword>
<keyword evidence="4 8" id="KW-0812">Transmembrane</keyword>
<protein>
    <submittedName>
        <fullName evidence="9">Uncharacterized protein</fullName>
    </submittedName>
</protein>
<dbReference type="KEGG" id="tbd:Tbd_0262"/>
<evidence type="ECO:0000256" key="8">
    <source>
        <dbReference type="SAM" id="Phobius"/>
    </source>
</evidence>
<dbReference type="InterPro" id="IPR007227">
    <property type="entry name" value="Cell_shape_determining_MreD"/>
</dbReference>
<organism evidence="9 10">
    <name type="scientific">Thiobacillus denitrificans (strain ATCC 25259 / T1)</name>
    <dbReference type="NCBI Taxonomy" id="292415"/>
    <lineage>
        <taxon>Bacteria</taxon>
        <taxon>Pseudomonadati</taxon>
        <taxon>Pseudomonadota</taxon>
        <taxon>Betaproteobacteria</taxon>
        <taxon>Nitrosomonadales</taxon>
        <taxon>Thiobacillaceae</taxon>
        <taxon>Thiobacillus</taxon>
    </lineage>
</organism>
<reference evidence="9 10" key="1">
    <citation type="journal article" date="2006" name="J. Bacteriol.">
        <title>The genome sequence of the obligately chemolithoautotrophic, facultatively anaerobic bacterium Thiobacillus denitrificans.</title>
        <authorList>
            <person name="Beller H.R."/>
            <person name="Chain P.S."/>
            <person name="Letain T.E."/>
            <person name="Chakicherla A."/>
            <person name="Larimer F.W."/>
            <person name="Richardson P.M."/>
            <person name="Coleman M.A."/>
            <person name="Wood A.P."/>
            <person name="Kelly D.P."/>
        </authorList>
    </citation>
    <scope>NUCLEOTIDE SEQUENCE [LARGE SCALE GENOMIC DNA]</scope>
    <source>
        <strain evidence="9 10">ATCC 25259</strain>
    </source>
</reference>
<evidence type="ECO:0000256" key="1">
    <source>
        <dbReference type="ARBA" id="ARBA00004651"/>
    </source>
</evidence>
<dbReference type="Pfam" id="PF04093">
    <property type="entry name" value="MreD"/>
    <property type="match status" value="1"/>
</dbReference>
<evidence type="ECO:0000256" key="3">
    <source>
        <dbReference type="ARBA" id="ARBA00022475"/>
    </source>
</evidence>
<dbReference type="STRING" id="292415.Tbd_0262"/>
<evidence type="ECO:0000256" key="6">
    <source>
        <dbReference type="ARBA" id="ARBA00022989"/>
    </source>
</evidence>
<keyword evidence="10" id="KW-1185">Reference proteome</keyword>
<dbReference type="GO" id="GO:0008360">
    <property type="term" value="P:regulation of cell shape"/>
    <property type="evidence" value="ECO:0007669"/>
    <property type="project" value="UniProtKB-KW"/>
</dbReference>
<dbReference type="EMBL" id="CP000116">
    <property type="protein sequence ID" value="AAZ96215.1"/>
    <property type="molecule type" value="Genomic_DNA"/>
</dbReference>
<dbReference type="RefSeq" id="WP_011310775.1">
    <property type="nucleotide sequence ID" value="NC_007404.1"/>
</dbReference>
<dbReference type="PIRSF" id="PIRSF018472">
    <property type="entry name" value="MreD_proteobac"/>
    <property type="match status" value="1"/>
</dbReference>
<dbReference type="eggNOG" id="COG2891">
    <property type="taxonomic scope" value="Bacteria"/>
</dbReference>
<dbReference type="PANTHER" id="PTHR37484:SF1">
    <property type="entry name" value="ROD SHAPE-DETERMINING PROTEIN MRED"/>
    <property type="match status" value="1"/>
</dbReference>
<gene>
    <name evidence="9" type="ordered locus">Tbd_0262</name>
</gene>
<sequence>MNVAAETSGRWRRILGSLTLAVLVEQLPWSGLAMVLRPDFVLVALLFWVLHQPQRVGFGIAFFLGLIADFQDGAALGQHGIAYVVGVYLVLYLRLRLLQFDPFRQAAQLFPVLLAVQLVVLLGGWLAVNPPAGLAILMPVFGSTFLWYLSALVLRLWHGKGAQDSH</sequence>
<evidence type="ECO:0000313" key="10">
    <source>
        <dbReference type="Proteomes" id="UP000008291"/>
    </source>
</evidence>
<feature type="transmembrane region" description="Helical" evidence="8">
    <location>
        <begin position="80"/>
        <end position="97"/>
    </location>
</feature>
<evidence type="ECO:0000256" key="7">
    <source>
        <dbReference type="ARBA" id="ARBA00023136"/>
    </source>
</evidence>
<dbReference type="NCBIfam" id="TIGR03426">
    <property type="entry name" value="shape_MreD"/>
    <property type="match status" value="1"/>
</dbReference>
<feature type="transmembrane region" description="Helical" evidence="8">
    <location>
        <begin position="134"/>
        <end position="157"/>
    </location>
</feature>
<feature type="transmembrane region" description="Helical" evidence="8">
    <location>
        <begin position="109"/>
        <end position="128"/>
    </location>
</feature>
<evidence type="ECO:0000256" key="5">
    <source>
        <dbReference type="ARBA" id="ARBA00022960"/>
    </source>
</evidence>
<evidence type="ECO:0000256" key="2">
    <source>
        <dbReference type="ARBA" id="ARBA00007776"/>
    </source>
</evidence>
<keyword evidence="6 8" id="KW-1133">Transmembrane helix</keyword>
<evidence type="ECO:0000313" key="9">
    <source>
        <dbReference type="EMBL" id="AAZ96215.1"/>
    </source>
</evidence>
<dbReference type="GO" id="GO:0005886">
    <property type="term" value="C:plasma membrane"/>
    <property type="evidence" value="ECO:0007669"/>
    <property type="project" value="UniProtKB-SubCell"/>
</dbReference>
<dbReference type="OrthoDB" id="5297408at2"/>
<accession>Q3SM35</accession>
<comment type="subcellular location">
    <subcellularLocation>
        <location evidence="1">Cell membrane</location>
        <topology evidence="1">Multi-pass membrane protein</topology>
    </subcellularLocation>
</comment>
<dbReference type="HOGENOM" id="CLU_119315_1_0_4"/>
<dbReference type="Proteomes" id="UP000008291">
    <property type="component" value="Chromosome"/>
</dbReference>
<evidence type="ECO:0000256" key="4">
    <source>
        <dbReference type="ARBA" id="ARBA00022692"/>
    </source>
</evidence>
<proteinExistence type="inferred from homology"/>
<keyword evidence="3" id="KW-1003">Cell membrane</keyword>
<dbReference type="AlphaFoldDB" id="Q3SM35"/>